<keyword evidence="1" id="KW-0472">Membrane</keyword>
<feature type="transmembrane region" description="Helical" evidence="1">
    <location>
        <begin position="34"/>
        <end position="53"/>
    </location>
</feature>
<evidence type="ECO:0000256" key="1">
    <source>
        <dbReference type="SAM" id="Phobius"/>
    </source>
</evidence>
<keyword evidence="1" id="KW-0812">Transmembrane</keyword>
<evidence type="ECO:0000313" key="2">
    <source>
        <dbReference type="EMBL" id="AYN55666.1"/>
    </source>
</evidence>
<accession>A0A3G2K9L4</accession>
<name>A0A3G2K9L4_9CAUD</name>
<evidence type="ECO:0000313" key="3">
    <source>
        <dbReference type="Proteomes" id="UP000280721"/>
    </source>
</evidence>
<proteinExistence type="predicted"/>
<keyword evidence="1" id="KW-1133">Transmembrane helix</keyword>
<sequence>MIPEPYKTAVLLFTAILDVVLFNSSLDKQKWLNAVVYFGLALFFCYLLAKIILK</sequence>
<dbReference type="Proteomes" id="UP000280721">
    <property type="component" value="Segment"/>
</dbReference>
<reference evidence="3" key="1">
    <citation type="submission" date="2018-08" db="EMBL/GenBank/DDBJ databases">
        <title>SRE bacteriophages.</title>
        <authorList>
            <person name="Carstens A.B."/>
            <person name="Djurhuus A.M."/>
            <person name="Kot W."/>
            <person name="Hansen L.H."/>
        </authorList>
    </citation>
    <scope>NUCLEOTIDE SEQUENCE [LARGE SCALE GENOMIC DNA]</scope>
</reference>
<dbReference type="EMBL" id="MH807812">
    <property type="protein sequence ID" value="AYN55666.1"/>
    <property type="molecule type" value="Genomic_DNA"/>
</dbReference>
<protein>
    <submittedName>
        <fullName evidence="2">Uncharacterized protein</fullName>
    </submittedName>
</protein>
<organism evidence="2 3">
    <name type="scientific">Dickeya phage Kamild</name>
    <dbReference type="NCBI Taxonomy" id="2320190"/>
    <lineage>
        <taxon>Viruses</taxon>
        <taxon>Duplodnaviria</taxon>
        <taxon>Heunggongvirae</taxon>
        <taxon>Uroviricota</taxon>
        <taxon>Caudoviricetes</taxon>
        <taxon>Pantevenvirales</taxon>
        <taxon>Ackermannviridae</taxon>
        <taxon>Aglimvirinae</taxon>
        <taxon>Limestonevirus</taxon>
        <taxon>Limestonevirus limestone</taxon>
    </lineage>
</organism>